<sequence>MNSLSFLATRTLFAAVLLLPFTSQAAQIPSFKATFDIWVLGFKIGQAHQEMNCQNGDCHLSSEAIPPGWAKAFINESAIEKIHLKQSDEDFKWLEYKKFLTREYDDRTEKKTYTLIRREDLDKVEYVEDKKFWPNQKQIYDVISMAYGIQYQVINQRPIDNIYLQDDKIQQKITFSTINESDEIDLPFEEAVQTKLFAFHNGKIEAELWLLPELNYFPARIVILNKDEDRKIELELNHKPTFK</sequence>
<feature type="chain" id="PRO_5019268700" evidence="1">
    <location>
        <begin position="26"/>
        <end position="243"/>
    </location>
</feature>
<proteinExistence type="predicted"/>
<evidence type="ECO:0000256" key="1">
    <source>
        <dbReference type="SAM" id="SignalP"/>
    </source>
</evidence>
<dbReference type="RefSeq" id="WP_128384776.1">
    <property type="nucleotide sequence ID" value="NZ_CP035033.1"/>
</dbReference>
<reference evidence="2 3" key="1">
    <citation type="journal article" date="2018" name="Environ. Microbiol.">
        <title>Genomes of ubiquitous marine and hypersaline Hydrogenovibrio, Thiomicrorhabdus and Thiomicrospira spp. encode a diversity of mechanisms to sustain chemolithoautotrophy in heterogeneous environments.</title>
        <authorList>
            <person name="Scott K.M."/>
            <person name="Williams J."/>
            <person name="Porter C.M.B."/>
            <person name="Russel S."/>
            <person name="Harmer T.L."/>
            <person name="Paul J.H."/>
            <person name="Antonen K.M."/>
            <person name="Bridges M.K."/>
            <person name="Camper G.J."/>
            <person name="Campla C.K."/>
            <person name="Casella L.G."/>
            <person name="Chase E."/>
            <person name="Conrad J.W."/>
            <person name="Cruz M.C."/>
            <person name="Dunlap D.S."/>
            <person name="Duran L."/>
            <person name="Fahsbender E.M."/>
            <person name="Goldsmith D.B."/>
            <person name="Keeley R.F."/>
            <person name="Kondoff M.R."/>
            <person name="Kussy B.I."/>
            <person name="Lane M.K."/>
            <person name="Lawler S."/>
            <person name="Leigh B.A."/>
            <person name="Lewis C."/>
            <person name="Lostal L.M."/>
            <person name="Marking D."/>
            <person name="Mancera P.A."/>
            <person name="McClenthan E.C."/>
            <person name="McIntyre E.A."/>
            <person name="Mine J.A."/>
            <person name="Modi S."/>
            <person name="Moore B.D."/>
            <person name="Morgan W.A."/>
            <person name="Nelson K.M."/>
            <person name="Nguyen K.N."/>
            <person name="Ogburn N."/>
            <person name="Parrino D.G."/>
            <person name="Pedapudi A.D."/>
            <person name="Pelham R.P."/>
            <person name="Preece A.M."/>
            <person name="Rampersad E.A."/>
            <person name="Richardson J.C."/>
            <person name="Rodgers C.M."/>
            <person name="Schaffer B.L."/>
            <person name="Sheridan N.E."/>
            <person name="Solone M.R."/>
            <person name="Staley Z.R."/>
            <person name="Tabuchi M."/>
            <person name="Waide R.J."/>
            <person name="Wanjugi P.W."/>
            <person name="Young S."/>
            <person name="Clum A."/>
            <person name="Daum C."/>
            <person name="Huntemann M."/>
            <person name="Ivanova N."/>
            <person name="Kyrpides N."/>
            <person name="Mikhailova N."/>
            <person name="Palaniappan K."/>
            <person name="Pillay M."/>
            <person name="Reddy T.B.K."/>
            <person name="Shapiro N."/>
            <person name="Stamatis D."/>
            <person name="Varghese N."/>
            <person name="Woyke T."/>
            <person name="Boden R."/>
            <person name="Freyermuth S.K."/>
            <person name="Kerfeld C.A."/>
        </authorList>
    </citation>
    <scope>NUCLEOTIDE SEQUENCE [LARGE SCALE GENOMIC DNA]</scope>
    <source>
        <strain evidence="2 3">JR-2</strain>
    </source>
</reference>
<dbReference type="EMBL" id="CP035033">
    <property type="protein sequence ID" value="QAB15224.1"/>
    <property type="molecule type" value="Genomic_DNA"/>
</dbReference>
<keyword evidence="1" id="KW-0732">Signal</keyword>
<dbReference type="AlphaFoldDB" id="A0A410H2T0"/>
<evidence type="ECO:0000313" key="3">
    <source>
        <dbReference type="Proteomes" id="UP000285478"/>
    </source>
</evidence>
<name>A0A410H2T0_9GAMM</name>
<dbReference type="KEGG" id="htr:EPV75_05855"/>
<evidence type="ECO:0000313" key="2">
    <source>
        <dbReference type="EMBL" id="QAB15224.1"/>
    </source>
</evidence>
<keyword evidence="3" id="KW-1185">Reference proteome</keyword>
<dbReference type="Proteomes" id="UP000285478">
    <property type="component" value="Chromosome"/>
</dbReference>
<protein>
    <submittedName>
        <fullName evidence="2">DUF3108 domain-containing protein</fullName>
    </submittedName>
</protein>
<organism evidence="2 3">
    <name type="scientific">Hydrogenovibrio thermophilus</name>
    <dbReference type="NCBI Taxonomy" id="265883"/>
    <lineage>
        <taxon>Bacteria</taxon>
        <taxon>Pseudomonadati</taxon>
        <taxon>Pseudomonadota</taxon>
        <taxon>Gammaproteobacteria</taxon>
        <taxon>Thiotrichales</taxon>
        <taxon>Piscirickettsiaceae</taxon>
        <taxon>Hydrogenovibrio</taxon>
    </lineage>
</organism>
<feature type="signal peptide" evidence="1">
    <location>
        <begin position="1"/>
        <end position="25"/>
    </location>
</feature>
<accession>A0A410H2T0</accession>
<gene>
    <name evidence="2" type="ORF">EPV75_05855</name>
</gene>